<reference evidence="1 2" key="1">
    <citation type="submission" date="2020-08" db="EMBL/GenBank/DDBJ databases">
        <title>A Genomic Blueprint of the Chicken Gut Microbiome.</title>
        <authorList>
            <person name="Gilroy R."/>
            <person name="Ravi A."/>
            <person name="Getino M."/>
            <person name="Pursley I."/>
            <person name="Horton D.L."/>
            <person name="Alikhan N.-F."/>
            <person name="Baker D."/>
            <person name="Gharbi K."/>
            <person name="Hall N."/>
            <person name="Watson M."/>
            <person name="Adriaenssens E.M."/>
            <person name="Foster-Nyarko E."/>
            <person name="Jarju S."/>
            <person name="Secka A."/>
            <person name="Antonio M."/>
            <person name="Oren A."/>
            <person name="Chaudhuri R."/>
            <person name="La Ragione R.M."/>
            <person name="Hildebrand F."/>
            <person name="Pallen M.J."/>
        </authorList>
    </citation>
    <scope>NUCLEOTIDE SEQUENCE [LARGE SCALE GENOMIC DNA]</scope>
    <source>
        <strain evidence="1 2">Sa3CUA8</strain>
    </source>
</reference>
<comment type="caution">
    <text evidence="1">The sequence shown here is derived from an EMBL/GenBank/DDBJ whole genome shotgun (WGS) entry which is preliminary data.</text>
</comment>
<name>A0ABR8PJX7_9BACL</name>
<protein>
    <submittedName>
        <fullName evidence="1">Uncharacterized protein</fullName>
    </submittedName>
</protein>
<dbReference type="EMBL" id="JACSQY010000005">
    <property type="protein sequence ID" value="MBD7908461.1"/>
    <property type="molecule type" value="Genomic_DNA"/>
</dbReference>
<accession>A0ABR8PJX7</accession>
<evidence type="ECO:0000313" key="2">
    <source>
        <dbReference type="Proteomes" id="UP000659496"/>
    </source>
</evidence>
<keyword evidence="2" id="KW-1185">Reference proteome</keyword>
<organism evidence="1 2">
    <name type="scientific">Sporosarcina gallistercoris</name>
    <dbReference type="NCBI Taxonomy" id="2762245"/>
    <lineage>
        <taxon>Bacteria</taxon>
        <taxon>Bacillati</taxon>
        <taxon>Bacillota</taxon>
        <taxon>Bacilli</taxon>
        <taxon>Bacillales</taxon>
        <taxon>Caryophanaceae</taxon>
        <taxon>Sporosarcina</taxon>
    </lineage>
</organism>
<sequence>MIERWLGSNRSIQIEHIGCFVRGEENDGQSISAVWQEHFQEEVETQI</sequence>
<gene>
    <name evidence="1" type="ORF">H9659_08975</name>
</gene>
<proteinExistence type="predicted"/>
<evidence type="ECO:0000313" key="1">
    <source>
        <dbReference type="EMBL" id="MBD7908461.1"/>
    </source>
</evidence>
<dbReference type="Proteomes" id="UP000659496">
    <property type="component" value="Unassembled WGS sequence"/>
</dbReference>